<dbReference type="AlphaFoldDB" id="A0A177KRK5"/>
<organism evidence="1 4">
    <name type="scientific">Domibacillus aminovorans</name>
    <dbReference type="NCBI Taxonomy" id="29332"/>
    <lineage>
        <taxon>Bacteria</taxon>
        <taxon>Bacillati</taxon>
        <taxon>Bacillota</taxon>
        <taxon>Bacilli</taxon>
        <taxon>Bacillales</taxon>
        <taxon>Bacillaceae</taxon>
        <taxon>Domibacillus</taxon>
    </lineage>
</organism>
<protein>
    <submittedName>
        <fullName evidence="1">Uncharacterized protein</fullName>
    </submittedName>
</protein>
<dbReference type="OrthoDB" id="2984403at2"/>
<evidence type="ECO:0000313" key="2">
    <source>
        <dbReference type="EMBL" id="OAH58154.1"/>
    </source>
</evidence>
<dbReference type="EMBL" id="LQWY01000073">
    <property type="protein sequence ID" value="OAH58154.1"/>
    <property type="molecule type" value="Genomic_DNA"/>
</dbReference>
<proteinExistence type="predicted"/>
<gene>
    <name evidence="1" type="ORF">AWH48_04655</name>
    <name evidence="2" type="ORF">AWH49_05535</name>
</gene>
<keyword evidence="3" id="KW-1185">Reference proteome</keyword>
<dbReference type="Proteomes" id="UP000077271">
    <property type="component" value="Unassembled WGS sequence"/>
</dbReference>
<accession>A0A177KRK5</accession>
<comment type="caution">
    <text evidence="1">The sequence shown here is derived from an EMBL/GenBank/DDBJ whole genome shotgun (WGS) entry which is preliminary data.</text>
</comment>
<reference evidence="3 4" key="1">
    <citation type="submission" date="2016-01" db="EMBL/GenBank/DDBJ databases">
        <title>Investigation of taxonomic status of Bacillus aminovorans.</title>
        <authorList>
            <person name="Verma A."/>
            <person name="Pal Y."/>
            <person name="Krishnamurthi S."/>
        </authorList>
    </citation>
    <scope>NUCLEOTIDE SEQUENCE [LARGE SCALE GENOMIC DNA]</scope>
    <source>
        <strain evidence="2 3">DSM 1314</strain>
        <strain evidence="1 4">DSM 4337</strain>
    </source>
</reference>
<dbReference type="EMBL" id="LQWZ01000023">
    <property type="protein sequence ID" value="OAH55969.1"/>
    <property type="molecule type" value="Genomic_DNA"/>
</dbReference>
<evidence type="ECO:0000313" key="4">
    <source>
        <dbReference type="Proteomes" id="UP000077271"/>
    </source>
</evidence>
<evidence type="ECO:0000313" key="3">
    <source>
        <dbReference type="Proteomes" id="UP000076935"/>
    </source>
</evidence>
<name>A0A177KRK5_9BACI</name>
<sequence length="104" mass="12346">MALEDIVKGTKEKLKNGEPIYYRESSDGEYKSCPMDIEAATVFCNRYMKYDPEAKLVWEYRVNEDDLIVKRVIDMEIIEHVFGENVKIKHGYECLREELDNYLK</sequence>
<dbReference type="Proteomes" id="UP000076935">
    <property type="component" value="Unassembled WGS sequence"/>
</dbReference>
<evidence type="ECO:0000313" key="1">
    <source>
        <dbReference type="EMBL" id="OAH55969.1"/>
    </source>
</evidence>
<dbReference type="RefSeq" id="WP_018393870.1">
    <property type="nucleotide sequence ID" value="NZ_JBCNAN010000021.1"/>
</dbReference>